<protein>
    <recommendedName>
        <fullName evidence="1">Photolyase/cryptochrome alpha/beta domain-containing protein</fullName>
    </recommendedName>
</protein>
<dbReference type="GO" id="GO:0003904">
    <property type="term" value="F:deoxyribodipyrimidine photo-lyase activity"/>
    <property type="evidence" value="ECO:0007669"/>
    <property type="project" value="TreeGrafter"/>
</dbReference>
<keyword evidence="3" id="KW-1185">Reference proteome</keyword>
<dbReference type="PANTHER" id="PTHR10211:SF0">
    <property type="entry name" value="DEOXYRIBODIPYRIMIDINE PHOTO-LYASE"/>
    <property type="match status" value="1"/>
</dbReference>
<gene>
    <name evidence="2" type="ORF">LSINAPIS_LOCUS6986</name>
</gene>
<dbReference type="GO" id="GO:0000719">
    <property type="term" value="P:photoreactive repair"/>
    <property type="evidence" value="ECO:0007669"/>
    <property type="project" value="TreeGrafter"/>
</dbReference>
<proteinExistence type="predicted"/>
<name>A0A5E4QD59_9NEOP</name>
<dbReference type="Pfam" id="PF00875">
    <property type="entry name" value="DNA_photolyase"/>
    <property type="match status" value="1"/>
</dbReference>
<dbReference type="PANTHER" id="PTHR10211">
    <property type="entry name" value="DEOXYRIBODIPYRIMIDINE PHOTOLYASE"/>
    <property type="match status" value="1"/>
</dbReference>
<dbReference type="PROSITE" id="PS51645">
    <property type="entry name" value="PHR_CRY_ALPHA_BETA"/>
    <property type="match status" value="1"/>
</dbReference>
<accession>A0A5E4QD59</accession>
<organism evidence="2 3">
    <name type="scientific">Leptidea sinapis</name>
    <dbReference type="NCBI Taxonomy" id="189913"/>
    <lineage>
        <taxon>Eukaryota</taxon>
        <taxon>Metazoa</taxon>
        <taxon>Ecdysozoa</taxon>
        <taxon>Arthropoda</taxon>
        <taxon>Hexapoda</taxon>
        <taxon>Insecta</taxon>
        <taxon>Pterygota</taxon>
        <taxon>Neoptera</taxon>
        <taxon>Endopterygota</taxon>
        <taxon>Lepidoptera</taxon>
        <taxon>Glossata</taxon>
        <taxon>Ditrysia</taxon>
        <taxon>Papilionoidea</taxon>
        <taxon>Pieridae</taxon>
        <taxon>Dismorphiinae</taxon>
        <taxon>Leptidea</taxon>
    </lineage>
</organism>
<evidence type="ECO:0000259" key="1">
    <source>
        <dbReference type="PROSITE" id="PS51645"/>
    </source>
</evidence>
<evidence type="ECO:0000313" key="2">
    <source>
        <dbReference type="EMBL" id="VVC95221.1"/>
    </source>
</evidence>
<dbReference type="InterPro" id="IPR052219">
    <property type="entry name" value="Photolyase_Class-2"/>
</dbReference>
<reference evidence="2 3" key="1">
    <citation type="submission" date="2017-07" db="EMBL/GenBank/DDBJ databases">
        <authorList>
            <person name="Talla V."/>
            <person name="Backstrom N."/>
        </authorList>
    </citation>
    <scope>NUCLEOTIDE SEQUENCE [LARGE SCALE GENOMIC DNA]</scope>
</reference>
<dbReference type="FunFam" id="3.40.50.620:FF:000110">
    <property type="entry name" value="Deoxyribodipyrimidine photolyase"/>
    <property type="match status" value="1"/>
</dbReference>
<feature type="domain" description="Photolyase/cryptochrome alpha/beta" evidence="1">
    <location>
        <begin position="1"/>
        <end position="127"/>
    </location>
</feature>
<dbReference type="Proteomes" id="UP000324832">
    <property type="component" value="Unassembled WGS sequence"/>
</dbReference>
<dbReference type="InterPro" id="IPR006050">
    <property type="entry name" value="DNA_photolyase_N"/>
</dbReference>
<sequence>MSRDSRVQDNWAFLFAQKLALKNEVPLHVCFCLIAKYLDASVRQFHFLIKGLEKVAEECNQLNISFHLLEGNGADALPQWVVDHKIGAVVCDFNPLRVPMSWLEGVKKKLKKDVPLIQVDAHNVVPCWEASDKQEYSARTIRGKINSKLDEFLTEFPPVIKHPYKSKFEPEPIDWEDAIESREADKSVAPIEWAGPGYLEAMKTLKSFLDTRLKIFATDICAESSAMCPGI</sequence>
<dbReference type="InterPro" id="IPR014729">
    <property type="entry name" value="Rossmann-like_a/b/a_fold"/>
</dbReference>
<dbReference type="AlphaFoldDB" id="A0A5E4QD59"/>
<dbReference type="SUPFAM" id="SSF52425">
    <property type="entry name" value="Cryptochrome/photolyase, N-terminal domain"/>
    <property type="match status" value="1"/>
</dbReference>
<dbReference type="InterPro" id="IPR036155">
    <property type="entry name" value="Crypto/Photolyase_N_sf"/>
</dbReference>
<dbReference type="EMBL" id="FZQP02002226">
    <property type="protein sequence ID" value="VVC95221.1"/>
    <property type="molecule type" value="Genomic_DNA"/>
</dbReference>
<dbReference type="Gene3D" id="3.40.50.620">
    <property type="entry name" value="HUPs"/>
    <property type="match status" value="1"/>
</dbReference>
<dbReference type="Gene3D" id="1.25.40.80">
    <property type="match status" value="1"/>
</dbReference>
<evidence type="ECO:0000313" key="3">
    <source>
        <dbReference type="Proteomes" id="UP000324832"/>
    </source>
</evidence>